<evidence type="ECO:0008006" key="3">
    <source>
        <dbReference type="Google" id="ProtNLM"/>
    </source>
</evidence>
<accession>A0A1E3TDX2</accession>
<dbReference type="Proteomes" id="UP000252015">
    <property type="component" value="Unassembled WGS sequence"/>
</dbReference>
<reference evidence="1 2" key="1">
    <citation type="submission" date="2018-05" db="EMBL/GenBank/DDBJ databases">
        <authorList>
            <consortium name="IHU Genomes"/>
        </authorList>
    </citation>
    <scope>NUCLEOTIDE SEQUENCE [LARGE SCALE GENOMIC DNA]</scope>
    <source>
        <strain evidence="1 2">P7336</strain>
    </source>
</reference>
<dbReference type="OrthoDB" id="9800945at2"/>
<evidence type="ECO:0000313" key="1">
    <source>
        <dbReference type="EMBL" id="SRX95372.1"/>
    </source>
</evidence>
<dbReference type="Pfam" id="PF19459">
    <property type="entry name" value="DUF5996"/>
    <property type="match status" value="1"/>
</dbReference>
<proteinExistence type="predicted"/>
<evidence type="ECO:0000313" key="2">
    <source>
        <dbReference type="Proteomes" id="UP000252015"/>
    </source>
</evidence>
<dbReference type="AlphaFoldDB" id="A0A1E3TDX2"/>
<dbReference type="InterPro" id="IPR046038">
    <property type="entry name" value="DUF5996"/>
</dbReference>
<dbReference type="RefSeq" id="WP_069396799.1">
    <property type="nucleotide sequence ID" value="NZ_JACKUN010000032.1"/>
</dbReference>
<gene>
    <name evidence="1" type="ORF">MSP7336_03641</name>
</gene>
<keyword evidence="2" id="KW-1185">Reference proteome</keyword>
<dbReference type="EMBL" id="UEGW01000001">
    <property type="protein sequence ID" value="SRX95372.1"/>
    <property type="molecule type" value="Genomic_DNA"/>
</dbReference>
<organism evidence="1 2">
    <name type="scientific">Mycobacterium shimoidei</name>
    <dbReference type="NCBI Taxonomy" id="29313"/>
    <lineage>
        <taxon>Bacteria</taxon>
        <taxon>Bacillati</taxon>
        <taxon>Actinomycetota</taxon>
        <taxon>Actinomycetes</taxon>
        <taxon>Mycobacteriales</taxon>
        <taxon>Mycobacteriaceae</taxon>
        <taxon>Mycobacterium</taxon>
    </lineage>
</organism>
<protein>
    <recommendedName>
        <fullName evidence="3">Ava_C0101 and related proteins</fullName>
    </recommendedName>
</protein>
<name>A0A1E3TDX2_MYCSH</name>
<sequence>MAGENNAWPSLRVEDWVPTRATLHMWAQIVGKVRLVHSPMVNHWWQTTLYVTARGLTTSTIPYAKQAFDIEFDFVDHQLVIRSTNGATRTVALEPKSVAEFYTQTMHALDELGFPTRIQPHPNEVDPAPPFAADVEHASYDPAAAQLFWRQLVHASRVLGQFRSRFVGKVSPVHFFWGAMDLACTRFSGRGAPRHPGGAPNVGDWVMVEGYSHELSSCGFWPGGGDEGAFYAYAYPEPDSFAAHPVRPAEAHYSQDHGEFLLPYEVVRRASDPDRVLLEFLQDTYEAEAVGAGWDRRALETDPDRWKAYQAHM</sequence>
<dbReference type="STRING" id="29313.BHQ16_14685"/>